<evidence type="ECO:0000313" key="2">
    <source>
        <dbReference type="Proteomes" id="UP000262939"/>
    </source>
</evidence>
<evidence type="ECO:0000313" key="1">
    <source>
        <dbReference type="EMBL" id="RFU65775.1"/>
    </source>
</evidence>
<accession>A0A372LHI5</accession>
<comment type="caution">
    <text evidence="1">The sequence shown here is derived from an EMBL/GenBank/DDBJ whole genome shotgun (WGS) entry which is preliminary data.</text>
</comment>
<dbReference type="Proteomes" id="UP000262939">
    <property type="component" value="Unassembled WGS sequence"/>
</dbReference>
<organism evidence="1 2">
    <name type="scientific">Peribacillus glennii</name>
    <dbReference type="NCBI Taxonomy" id="2303991"/>
    <lineage>
        <taxon>Bacteria</taxon>
        <taxon>Bacillati</taxon>
        <taxon>Bacillota</taxon>
        <taxon>Bacilli</taxon>
        <taxon>Bacillales</taxon>
        <taxon>Bacillaceae</taxon>
        <taxon>Peribacillus</taxon>
    </lineage>
</organism>
<dbReference type="AlphaFoldDB" id="A0A372LHI5"/>
<name>A0A372LHI5_9BACI</name>
<proteinExistence type="predicted"/>
<dbReference type="EMBL" id="QVTD01000003">
    <property type="protein sequence ID" value="RFU65775.1"/>
    <property type="molecule type" value="Genomic_DNA"/>
</dbReference>
<sequence length="67" mass="7646">MEYYQIDRWPAFIEAKANKRSGSQDKEGVSSITLHKQRGSFVGMRVTKANAREHGVFRPVLGYMQEG</sequence>
<reference evidence="1 2" key="1">
    <citation type="submission" date="2018-08" db="EMBL/GenBank/DDBJ databases">
        <title>Bacillus chawlae sp. nov., Bacillus glennii sp. nov., and Bacillus saganii sp. nov. Isolated from the Vehicle Assembly Building at Kennedy Space Center where the Viking Spacecraft were Assembled.</title>
        <authorList>
            <person name="Seuylemezian A."/>
            <person name="Vaishampayan P."/>
        </authorList>
    </citation>
    <scope>NUCLEOTIDE SEQUENCE [LARGE SCALE GENOMIC DNA]</scope>
    <source>
        <strain evidence="1 2">V44-8</strain>
    </source>
</reference>
<protein>
    <submittedName>
        <fullName evidence="1">Uncharacterized protein</fullName>
    </submittedName>
</protein>
<keyword evidence="2" id="KW-1185">Reference proteome</keyword>
<gene>
    <name evidence="1" type="ORF">D0466_07850</name>
</gene>
<dbReference type="RefSeq" id="WP_117321946.1">
    <property type="nucleotide sequence ID" value="NZ_QVTD01000003.1"/>
</dbReference>